<dbReference type="PaxDb" id="8022-A0A060X9H4"/>
<keyword evidence="3" id="KW-0906">Nuclear pore complex</keyword>
<accession>A0A060X9H4</accession>
<dbReference type="InterPro" id="IPR007187">
    <property type="entry name" value="Nucleoporin_Nup133/Nup155_C"/>
</dbReference>
<keyword evidence="4" id="KW-0539">Nucleus</keyword>
<evidence type="ECO:0000256" key="1">
    <source>
        <dbReference type="ARBA" id="ARBA00004567"/>
    </source>
</evidence>
<dbReference type="Proteomes" id="UP000193380">
    <property type="component" value="Unassembled WGS sequence"/>
</dbReference>
<dbReference type="GO" id="GO:0006606">
    <property type="term" value="P:protein import into nucleus"/>
    <property type="evidence" value="ECO:0007669"/>
    <property type="project" value="TreeGrafter"/>
</dbReference>
<name>A0A060X9H4_ONCMY</name>
<dbReference type="GO" id="GO:0036228">
    <property type="term" value="P:protein localization to nuclear inner membrane"/>
    <property type="evidence" value="ECO:0007669"/>
    <property type="project" value="TreeGrafter"/>
</dbReference>
<dbReference type="InterPro" id="IPR004870">
    <property type="entry name" value="Nucleoporin_Nup155"/>
</dbReference>
<dbReference type="InterPro" id="IPR042538">
    <property type="entry name" value="Nucleoporin_Nup155_C_3"/>
</dbReference>
<feature type="domain" description="Nucleoporin Nup133/Nup155-like C-terminal" evidence="5">
    <location>
        <begin position="6"/>
        <end position="100"/>
    </location>
</feature>
<sequence length="132" mass="15019">MSPADRMRALNLKLVSLGKIYAGTPRYFPLQFLVKFLEQEVCRLNWDVGFVTFTMQEIGLQLPCLLEVYDQIFKTRDTCWQRLKKPVHLVECIHVLLSGYVLAASKETSPPGRVYPCAAVRIRGGSQQSTNI</sequence>
<evidence type="ECO:0000313" key="6">
    <source>
        <dbReference type="EMBL" id="CDQ75877.1"/>
    </source>
</evidence>
<keyword evidence="3" id="KW-0811">Translocation</keyword>
<evidence type="ECO:0000313" key="7">
    <source>
        <dbReference type="Proteomes" id="UP000193380"/>
    </source>
</evidence>
<dbReference type="GO" id="GO:0000972">
    <property type="term" value="P:transcription-dependent tethering of RNA polymerase II gene DNA at nuclear periphery"/>
    <property type="evidence" value="ECO:0007669"/>
    <property type="project" value="TreeGrafter"/>
</dbReference>
<comment type="subcellular location">
    <subcellularLocation>
        <location evidence="1">Nucleus</location>
        <location evidence="1">Nuclear pore complex</location>
    </subcellularLocation>
</comment>
<dbReference type="EMBL" id="FR905087">
    <property type="protein sequence ID" value="CDQ75877.1"/>
    <property type="molecule type" value="Genomic_DNA"/>
</dbReference>
<dbReference type="STRING" id="8022.A0A060X9H4"/>
<dbReference type="GO" id="GO:0044611">
    <property type="term" value="C:nuclear pore inner ring"/>
    <property type="evidence" value="ECO:0007669"/>
    <property type="project" value="TreeGrafter"/>
</dbReference>
<dbReference type="Gene3D" id="1.20.120.1880">
    <property type="entry name" value="Nucleoporin, helical C-terminal domain"/>
    <property type="match status" value="1"/>
</dbReference>
<evidence type="ECO:0000256" key="4">
    <source>
        <dbReference type="ARBA" id="ARBA00023242"/>
    </source>
</evidence>
<evidence type="ECO:0000256" key="2">
    <source>
        <dbReference type="ARBA" id="ARBA00022448"/>
    </source>
</evidence>
<gene>
    <name evidence="6" type="ORF">GSONMT00003126001</name>
</gene>
<proteinExistence type="predicted"/>
<dbReference type="PANTHER" id="PTHR10350:SF6">
    <property type="entry name" value="NUCLEAR PORE COMPLEX PROTEIN NUP155"/>
    <property type="match status" value="1"/>
</dbReference>
<reference evidence="6" key="2">
    <citation type="submission" date="2014-03" db="EMBL/GenBank/DDBJ databases">
        <authorList>
            <person name="Genoscope - CEA"/>
        </authorList>
    </citation>
    <scope>NUCLEOTIDE SEQUENCE</scope>
</reference>
<dbReference type="GO" id="GO:0006405">
    <property type="term" value="P:RNA export from nucleus"/>
    <property type="evidence" value="ECO:0007669"/>
    <property type="project" value="TreeGrafter"/>
</dbReference>
<dbReference type="PANTHER" id="PTHR10350">
    <property type="entry name" value="NUCLEAR PORE COMPLEX PROTEIN NUP155"/>
    <property type="match status" value="1"/>
</dbReference>
<reference evidence="6" key="1">
    <citation type="journal article" date="2014" name="Nat. Commun.">
        <title>The rainbow trout genome provides novel insights into evolution after whole-genome duplication in vertebrates.</title>
        <authorList>
            <person name="Berthelot C."/>
            <person name="Brunet F."/>
            <person name="Chalopin D."/>
            <person name="Juanchich A."/>
            <person name="Bernard M."/>
            <person name="Noel B."/>
            <person name="Bento P."/>
            <person name="Da Silva C."/>
            <person name="Labadie K."/>
            <person name="Alberti A."/>
            <person name="Aury J.M."/>
            <person name="Louis A."/>
            <person name="Dehais P."/>
            <person name="Bardou P."/>
            <person name="Montfort J."/>
            <person name="Klopp C."/>
            <person name="Cabau C."/>
            <person name="Gaspin C."/>
            <person name="Thorgaard G.H."/>
            <person name="Boussaha M."/>
            <person name="Quillet E."/>
            <person name="Guyomard R."/>
            <person name="Galiana D."/>
            <person name="Bobe J."/>
            <person name="Volff J.N."/>
            <person name="Genet C."/>
            <person name="Wincker P."/>
            <person name="Jaillon O."/>
            <person name="Roest Crollius H."/>
            <person name="Guiguen Y."/>
        </authorList>
    </citation>
    <scope>NUCLEOTIDE SEQUENCE [LARGE SCALE GENOMIC DNA]</scope>
</reference>
<organism evidence="6 7">
    <name type="scientific">Oncorhynchus mykiss</name>
    <name type="common">Rainbow trout</name>
    <name type="synonym">Salmo gairdneri</name>
    <dbReference type="NCBI Taxonomy" id="8022"/>
    <lineage>
        <taxon>Eukaryota</taxon>
        <taxon>Metazoa</taxon>
        <taxon>Chordata</taxon>
        <taxon>Craniata</taxon>
        <taxon>Vertebrata</taxon>
        <taxon>Euteleostomi</taxon>
        <taxon>Actinopterygii</taxon>
        <taxon>Neopterygii</taxon>
        <taxon>Teleostei</taxon>
        <taxon>Protacanthopterygii</taxon>
        <taxon>Salmoniformes</taxon>
        <taxon>Salmonidae</taxon>
        <taxon>Salmoninae</taxon>
        <taxon>Oncorhynchus</taxon>
    </lineage>
</organism>
<dbReference type="AlphaFoldDB" id="A0A060X9H4"/>
<keyword evidence="2" id="KW-0813">Transport</keyword>
<keyword evidence="3" id="KW-0653">Protein transport</keyword>
<protein>
    <recommendedName>
        <fullName evidence="5">Nucleoporin Nup133/Nup155-like C-terminal domain-containing protein</fullName>
    </recommendedName>
</protein>
<keyword evidence="3" id="KW-0509">mRNA transport</keyword>
<dbReference type="Pfam" id="PF03177">
    <property type="entry name" value="Nucleoporin_C"/>
    <property type="match status" value="1"/>
</dbReference>
<evidence type="ECO:0000259" key="5">
    <source>
        <dbReference type="Pfam" id="PF03177"/>
    </source>
</evidence>
<evidence type="ECO:0000256" key="3">
    <source>
        <dbReference type="ARBA" id="ARBA00023132"/>
    </source>
</evidence>
<dbReference type="GO" id="GO:0017056">
    <property type="term" value="F:structural constituent of nuclear pore"/>
    <property type="evidence" value="ECO:0007669"/>
    <property type="project" value="InterPro"/>
</dbReference>